<dbReference type="Proteomes" id="UP000799779">
    <property type="component" value="Unassembled WGS sequence"/>
</dbReference>
<keyword evidence="2" id="KW-1185">Reference proteome</keyword>
<name>A0A6A5WI01_9PLEO</name>
<accession>A0A6A5WI01</accession>
<proteinExistence type="predicted"/>
<dbReference type="AlphaFoldDB" id="A0A6A5WI01"/>
<dbReference type="EMBL" id="ML977587">
    <property type="protein sequence ID" value="KAF2000658.1"/>
    <property type="molecule type" value="Genomic_DNA"/>
</dbReference>
<organism evidence="1 2">
    <name type="scientific">Amniculicola lignicola CBS 123094</name>
    <dbReference type="NCBI Taxonomy" id="1392246"/>
    <lineage>
        <taxon>Eukaryota</taxon>
        <taxon>Fungi</taxon>
        <taxon>Dikarya</taxon>
        <taxon>Ascomycota</taxon>
        <taxon>Pezizomycotina</taxon>
        <taxon>Dothideomycetes</taxon>
        <taxon>Pleosporomycetidae</taxon>
        <taxon>Pleosporales</taxon>
        <taxon>Amniculicolaceae</taxon>
        <taxon>Amniculicola</taxon>
    </lineage>
</organism>
<evidence type="ECO:0000313" key="1">
    <source>
        <dbReference type="EMBL" id="KAF2000658.1"/>
    </source>
</evidence>
<protein>
    <submittedName>
        <fullName evidence="1">Uncharacterized protein</fullName>
    </submittedName>
</protein>
<reference evidence="1" key="1">
    <citation type="journal article" date="2020" name="Stud. Mycol.">
        <title>101 Dothideomycetes genomes: a test case for predicting lifestyles and emergence of pathogens.</title>
        <authorList>
            <person name="Haridas S."/>
            <person name="Albert R."/>
            <person name="Binder M."/>
            <person name="Bloem J."/>
            <person name="Labutti K."/>
            <person name="Salamov A."/>
            <person name="Andreopoulos B."/>
            <person name="Baker S."/>
            <person name="Barry K."/>
            <person name="Bills G."/>
            <person name="Bluhm B."/>
            <person name="Cannon C."/>
            <person name="Castanera R."/>
            <person name="Culley D."/>
            <person name="Daum C."/>
            <person name="Ezra D."/>
            <person name="Gonzalez J."/>
            <person name="Henrissat B."/>
            <person name="Kuo A."/>
            <person name="Liang C."/>
            <person name="Lipzen A."/>
            <person name="Lutzoni F."/>
            <person name="Magnuson J."/>
            <person name="Mondo S."/>
            <person name="Nolan M."/>
            <person name="Ohm R."/>
            <person name="Pangilinan J."/>
            <person name="Park H.-J."/>
            <person name="Ramirez L."/>
            <person name="Alfaro M."/>
            <person name="Sun H."/>
            <person name="Tritt A."/>
            <person name="Yoshinaga Y."/>
            <person name="Zwiers L.-H."/>
            <person name="Turgeon B."/>
            <person name="Goodwin S."/>
            <person name="Spatafora J."/>
            <person name="Crous P."/>
            <person name="Grigoriev I."/>
        </authorList>
    </citation>
    <scope>NUCLEOTIDE SEQUENCE</scope>
    <source>
        <strain evidence="1">CBS 123094</strain>
    </source>
</reference>
<sequence length="257" mass="29418">MPDLASSDSSSVVSDLPTPEVFFSDHIEEMSDIAQDLYVEARCTCSPCIARQETPLLRIKKCGDFTHFECLIHKVTRLQPDHLKCPACGVQLMQKEILPIKNMADMYGIDVEQERLPRPITQFGDTLKTVENMHEQEVKLMRVVIDSFLRVEFYQSMLRSSKVNFVEAFEKMIAKMKELGLPFGTKYFDINLEIESDACDWEIGIVDFVVERARELCPACDNTTELQVLMTYQMELQDLAEEARNDEAANRKGMADL</sequence>
<evidence type="ECO:0000313" key="2">
    <source>
        <dbReference type="Proteomes" id="UP000799779"/>
    </source>
</evidence>
<gene>
    <name evidence="1" type="ORF">P154DRAFT_575714</name>
</gene>